<feature type="transmembrane region" description="Helical" evidence="1">
    <location>
        <begin position="12"/>
        <end position="32"/>
    </location>
</feature>
<evidence type="ECO:0000313" key="3">
    <source>
        <dbReference type="Proteomes" id="UP001497623"/>
    </source>
</evidence>
<protein>
    <submittedName>
        <fullName evidence="2">Uncharacterized protein</fullName>
    </submittedName>
</protein>
<dbReference type="AlphaFoldDB" id="A0AAV2QYD9"/>
<name>A0AAV2QYD9_MEGNR</name>
<feature type="non-terminal residue" evidence="2">
    <location>
        <position position="195"/>
    </location>
</feature>
<evidence type="ECO:0000256" key="1">
    <source>
        <dbReference type="SAM" id="Phobius"/>
    </source>
</evidence>
<keyword evidence="1" id="KW-0812">Transmembrane</keyword>
<keyword evidence="1" id="KW-1133">Transmembrane helix</keyword>
<dbReference type="Proteomes" id="UP001497623">
    <property type="component" value="Unassembled WGS sequence"/>
</dbReference>
<keyword evidence="1" id="KW-0472">Membrane</keyword>
<proteinExistence type="predicted"/>
<reference evidence="2 3" key="1">
    <citation type="submission" date="2024-05" db="EMBL/GenBank/DDBJ databases">
        <authorList>
            <person name="Wallberg A."/>
        </authorList>
    </citation>
    <scope>NUCLEOTIDE SEQUENCE [LARGE SCALE GENOMIC DNA]</scope>
</reference>
<comment type="caution">
    <text evidence="2">The sequence shown here is derived from an EMBL/GenBank/DDBJ whole genome shotgun (WGS) entry which is preliminary data.</text>
</comment>
<accession>A0AAV2QYD9</accession>
<organism evidence="2 3">
    <name type="scientific">Meganyctiphanes norvegica</name>
    <name type="common">Northern krill</name>
    <name type="synonym">Thysanopoda norvegica</name>
    <dbReference type="NCBI Taxonomy" id="48144"/>
    <lineage>
        <taxon>Eukaryota</taxon>
        <taxon>Metazoa</taxon>
        <taxon>Ecdysozoa</taxon>
        <taxon>Arthropoda</taxon>
        <taxon>Crustacea</taxon>
        <taxon>Multicrustacea</taxon>
        <taxon>Malacostraca</taxon>
        <taxon>Eumalacostraca</taxon>
        <taxon>Eucarida</taxon>
        <taxon>Euphausiacea</taxon>
        <taxon>Euphausiidae</taxon>
        <taxon>Meganyctiphanes</taxon>
    </lineage>
</organism>
<dbReference type="EMBL" id="CAXKWB010012374">
    <property type="protein sequence ID" value="CAL4104396.1"/>
    <property type="molecule type" value="Genomic_DNA"/>
</dbReference>
<gene>
    <name evidence="2" type="ORF">MNOR_LOCUS17761</name>
</gene>
<sequence>MNQRYRWYQHPWIGISISTNMKIPFILVVSVWTTGNVEGTNMDTVQANIKYDMQQELRIFKGEILDAVSENMNAKLNSLETEFKVLYENQELKMIEILRIMLHKMEHMTIKIGNNHDVILKKIGTVDVALINARYQGLESVLNDVKSEVTVIKSNITSINSNMKSNHQGLETVLNDVKSEVAVIKSSIISINSYM</sequence>
<evidence type="ECO:0000313" key="2">
    <source>
        <dbReference type="EMBL" id="CAL4104396.1"/>
    </source>
</evidence>
<keyword evidence="3" id="KW-1185">Reference proteome</keyword>